<evidence type="ECO:0000313" key="2">
    <source>
        <dbReference type="EMBL" id="QNS40166.1"/>
    </source>
</evidence>
<dbReference type="InterPro" id="IPR002145">
    <property type="entry name" value="CopG"/>
</dbReference>
<organism evidence="2 3">
    <name type="scientific">Chryseobacterium manosquense</name>
    <dbReference type="NCBI Taxonomy" id="2754694"/>
    <lineage>
        <taxon>Bacteria</taxon>
        <taxon>Pseudomonadati</taxon>
        <taxon>Bacteroidota</taxon>
        <taxon>Flavobacteriia</taxon>
        <taxon>Flavobacteriales</taxon>
        <taxon>Weeksellaceae</taxon>
        <taxon>Chryseobacterium group</taxon>
        <taxon>Chryseobacterium</taxon>
    </lineage>
</organism>
<evidence type="ECO:0000313" key="3">
    <source>
        <dbReference type="Proteomes" id="UP000516438"/>
    </source>
</evidence>
<proteinExistence type="predicted"/>
<evidence type="ECO:0000259" key="1">
    <source>
        <dbReference type="Pfam" id="PF01402"/>
    </source>
</evidence>
<dbReference type="KEGG" id="cmaq:H0S70_07065"/>
<reference evidence="2 3" key="1">
    <citation type="submission" date="2020-07" db="EMBL/GenBank/DDBJ databases">
        <title>Complete genome and description of Chryseobacterium manosquense strain Marseille-Q2069 sp. nov.</title>
        <authorList>
            <person name="Boxberger M."/>
        </authorList>
    </citation>
    <scope>NUCLEOTIDE SEQUENCE [LARGE SCALE GENOMIC DNA]</scope>
    <source>
        <strain evidence="2 3">Marseille-Q2069</strain>
    </source>
</reference>
<dbReference type="SUPFAM" id="SSF47598">
    <property type="entry name" value="Ribbon-helix-helix"/>
    <property type="match status" value="1"/>
</dbReference>
<dbReference type="RefSeq" id="WP_188320291.1">
    <property type="nucleotide sequence ID" value="NZ_CP060203.1"/>
</dbReference>
<name>A0A7H1DT58_9FLAO</name>
<protein>
    <submittedName>
        <fullName evidence="2">Ribbon-helix-helix protein, CopG family</fullName>
    </submittedName>
</protein>
<keyword evidence="3" id="KW-1185">Reference proteome</keyword>
<dbReference type="GO" id="GO:0006355">
    <property type="term" value="P:regulation of DNA-templated transcription"/>
    <property type="evidence" value="ECO:0007669"/>
    <property type="project" value="InterPro"/>
</dbReference>
<feature type="domain" description="Ribbon-helix-helix protein CopG" evidence="1">
    <location>
        <begin position="4"/>
        <end position="39"/>
    </location>
</feature>
<accession>A0A7H1DT58</accession>
<dbReference type="Pfam" id="PF01402">
    <property type="entry name" value="RHH_1"/>
    <property type="match status" value="1"/>
</dbReference>
<sequence length="45" mass="5372">MSKKVTSFRLSEKALEQLKKLAEKENRSMANMVEELIRKEFQKLM</sequence>
<dbReference type="EMBL" id="CP060203">
    <property type="protein sequence ID" value="QNS40166.1"/>
    <property type="molecule type" value="Genomic_DNA"/>
</dbReference>
<dbReference type="AlphaFoldDB" id="A0A7H1DT58"/>
<gene>
    <name evidence="2" type="ORF">H0S70_07065</name>
</gene>
<dbReference type="Proteomes" id="UP000516438">
    <property type="component" value="Chromosome"/>
</dbReference>
<dbReference type="InterPro" id="IPR010985">
    <property type="entry name" value="Ribbon_hlx_hlx"/>
</dbReference>